<reference evidence="1 2" key="1">
    <citation type="journal article" date="2016" name="Front. Microbiol.">
        <title>Single-Cell (Meta-)Genomics of a Dimorphic Candidatus Thiomargarita nelsonii Reveals Genomic Plasticity.</title>
        <authorList>
            <person name="Flood B.E."/>
            <person name="Fliss P."/>
            <person name="Jones D.S."/>
            <person name="Dick G.J."/>
            <person name="Jain S."/>
            <person name="Kaster A.K."/>
            <person name="Winkel M."/>
            <person name="Mussmann M."/>
            <person name="Bailey J."/>
        </authorList>
    </citation>
    <scope>NUCLEOTIDE SEQUENCE [LARGE SCALE GENOMIC DNA]</scope>
    <source>
        <strain evidence="1">Hydrate Ridge</strain>
    </source>
</reference>
<comment type="caution">
    <text evidence="1">The sequence shown here is derived from an EMBL/GenBank/DDBJ whole genome shotgun (WGS) entry which is preliminary data.</text>
</comment>
<proteinExistence type="predicted"/>
<dbReference type="EMBL" id="JSZA02000171">
    <property type="protein sequence ID" value="TGO02278.1"/>
    <property type="molecule type" value="Genomic_DNA"/>
</dbReference>
<gene>
    <name evidence="1" type="ORF">PN36_27580</name>
</gene>
<accession>A0A4E0QMU9</accession>
<keyword evidence="2" id="KW-1185">Reference proteome</keyword>
<dbReference type="Proteomes" id="UP000030428">
    <property type="component" value="Unassembled WGS sequence"/>
</dbReference>
<sequence length="283" mass="31216">MPAGKFKMAYKFISIKRDKIFDGSNEVSNDRNLDATATVHLLIARYGIKPGLDVRVALPYKSIQATAQLMPGKGVEIDNSGMGDMVIMARHALSNMNGYLLSAGLGVKLPTGKSDQTFAYTAAGTPAVGSNTPMPTQLGTGKAEYKAELGITKFFNDLRLDAHTMYTYRQKATNDYDFGNELAYNLSIVKPITNTLNLGIEYNGKYNSQTNMGTDTNPVLRSMLPFKAFSGTVGYITPQIHYVPFGKPKIHFDFGVSILTHYNLSEAQPLEKTIFIFRMGYLF</sequence>
<name>A0A4E0QMU9_9GAMM</name>
<dbReference type="AlphaFoldDB" id="A0A4E0QMU9"/>
<protein>
    <submittedName>
        <fullName evidence="1">Uncharacterized protein</fullName>
    </submittedName>
</protein>
<evidence type="ECO:0000313" key="1">
    <source>
        <dbReference type="EMBL" id="TGO02278.1"/>
    </source>
</evidence>
<evidence type="ECO:0000313" key="2">
    <source>
        <dbReference type="Proteomes" id="UP000030428"/>
    </source>
</evidence>
<organism evidence="1 2">
    <name type="scientific">Candidatus Thiomargarita nelsonii</name>
    <dbReference type="NCBI Taxonomy" id="1003181"/>
    <lineage>
        <taxon>Bacteria</taxon>
        <taxon>Pseudomonadati</taxon>
        <taxon>Pseudomonadota</taxon>
        <taxon>Gammaproteobacteria</taxon>
        <taxon>Thiotrichales</taxon>
        <taxon>Thiotrichaceae</taxon>
        <taxon>Thiomargarita</taxon>
    </lineage>
</organism>